<dbReference type="InterPro" id="IPR032710">
    <property type="entry name" value="NTF2-like_dom_sf"/>
</dbReference>
<dbReference type="SUPFAM" id="SSF88946">
    <property type="entry name" value="Sigma2 domain of RNA polymerase sigma factors"/>
    <property type="match status" value="1"/>
</dbReference>
<evidence type="ECO:0000259" key="2">
    <source>
        <dbReference type="Pfam" id="PF04542"/>
    </source>
</evidence>
<dbReference type="InterPro" id="IPR036388">
    <property type="entry name" value="WH-like_DNA-bd_sf"/>
</dbReference>
<organism evidence="4 5">
    <name type="scientific">Fictibacillus norfolkensis</name>
    <dbReference type="NCBI Taxonomy" id="2762233"/>
    <lineage>
        <taxon>Bacteria</taxon>
        <taxon>Bacillati</taxon>
        <taxon>Bacillota</taxon>
        <taxon>Bacilli</taxon>
        <taxon>Bacillales</taxon>
        <taxon>Fictibacillaceae</taxon>
        <taxon>Fictibacillus</taxon>
    </lineage>
</organism>
<dbReference type="InterPro" id="IPR013249">
    <property type="entry name" value="RNA_pol_sigma70_r4_t2"/>
</dbReference>
<dbReference type="Pfam" id="PF08281">
    <property type="entry name" value="Sigma70_r4_2"/>
    <property type="match status" value="1"/>
</dbReference>
<gene>
    <name evidence="4" type="ORF">H9648_05815</name>
</gene>
<name>A0ABR8SJA7_9BACL</name>
<dbReference type="Proteomes" id="UP000603641">
    <property type="component" value="Unassembled WGS sequence"/>
</dbReference>
<dbReference type="NCBIfam" id="NF007214">
    <property type="entry name" value="PRK09636.1"/>
    <property type="match status" value="1"/>
</dbReference>
<dbReference type="InterPro" id="IPR013325">
    <property type="entry name" value="RNA_pol_sigma_r2"/>
</dbReference>
<dbReference type="InterPro" id="IPR013324">
    <property type="entry name" value="RNA_pol_sigma_r3/r4-like"/>
</dbReference>
<dbReference type="NCBIfam" id="TIGR02957">
    <property type="entry name" value="SigX4"/>
    <property type="match status" value="1"/>
</dbReference>
<dbReference type="InterPro" id="IPR014303">
    <property type="entry name" value="RNA_pol_sigma-70_ECF"/>
</dbReference>
<dbReference type="InterPro" id="IPR007627">
    <property type="entry name" value="RNA_pol_sigma70_r2"/>
</dbReference>
<dbReference type="SUPFAM" id="SSF88659">
    <property type="entry name" value="Sigma3 and sigma4 domains of RNA polymerase sigma factors"/>
    <property type="match status" value="1"/>
</dbReference>
<dbReference type="InterPro" id="IPR052704">
    <property type="entry name" value="ECF_Sigma-70_Domain"/>
</dbReference>
<dbReference type="PANTHER" id="PTHR30173">
    <property type="entry name" value="SIGMA 19 FACTOR"/>
    <property type="match status" value="1"/>
</dbReference>
<dbReference type="Gene3D" id="3.10.450.50">
    <property type="match status" value="1"/>
</dbReference>
<dbReference type="RefSeq" id="WP_191752949.1">
    <property type="nucleotide sequence ID" value="NZ_JACSQM010000002.1"/>
</dbReference>
<evidence type="ECO:0000259" key="3">
    <source>
        <dbReference type="Pfam" id="PF08281"/>
    </source>
</evidence>
<dbReference type="InterPro" id="IPR014284">
    <property type="entry name" value="RNA_pol_sigma-70_dom"/>
</dbReference>
<keyword evidence="5" id="KW-1185">Reference proteome</keyword>
<feature type="domain" description="RNA polymerase sigma-70 region 2" evidence="2">
    <location>
        <begin position="10"/>
        <end position="74"/>
    </location>
</feature>
<dbReference type="Pfam" id="PF04542">
    <property type="entry name" value="Sigma70_r2"/>
    <property type="match status" value="1"/>
</dbReference>
<evidence type="ECO:0000313" key="5">
    <source>
        <dbReference type="Proteomes" id="UP000603641"/>
    </source>
</evidence>
<dbReference type="Gene3D" id="1.10.10.10">
    <property type="entry name" value="Winged helix-like DNA-binding domain superfamily/Winged helix DNA-binding domain"/>
    <property type="match status" value="1"/>
</dbReference>
<accession>A0ABR8SJA7</accession>
<dbReference type="PANTHER" id="PTHR30173:SF36">
    <property type="entry name" value="ECF RNA POLYMERASE SIGMA FACTOR SIGJ"/>
    <property type="match status" value="1"/>
</dbReference>
<reference evidence="4 5" key="1">
    <citation type="submission" date="2020-08" db="EMBL/GenBank/DDBJ databases">
        <title>A Genomic Blueprint of the Chicken Gut Microbiome.</title>
        <authorList>
            <person name="Gilroy R."/>
            <person name="Ravi A."/>
            <person name="Getino M."/>
            <person name="Pursley I."/>
            <person name="Horton D.L."/>
            <person name="Alikhan N.-F."/>
            <person name="Baker D."/>
            <person name="Gharbi K."/>
            <person name="Hall N."/>
            <person name="Watson M."/>
            <person name="Adriaenssens E.M."/>
            <person name="Foster-Nyarko E."/>
            <person name="Jarju S."/>
            <person name="Secka A."/>
            <person name="Antonio M."/>
            <person name="Oren A."/>
            <person name="Chaudhuri R."/>
            <person name="La Ragione R.M."/>
            <person name="Hildebrand F."/>
            <person name="Pallen M.J."/>
        </authorList>
    </citation>
    <scope>NUCLEOTIDE SEQUENCE [LARGE SCALE GENOMIC DNA]</scope>
    <source>
        <strain evidence="4 5">Sa2CUA10</strain>
    </source>
</reference>
<dbReference type="Gene3D" id="1.10.1740.10">
    <property type="match status" value="1"/>
</dbReference>
<feature type="domain" description="RNA polymerase sigma factor 70 region 4 type 2" evidence="3">
    <location>
        <begin position="109"/>
        <end position="160"/>
    </location>
</feature>
<dbReference type="NCBIfam" id="TIGR02937">
    <property type="entry name" value="sigma70-ECF"/>
    <property type="match status" value="1"/>
</dbReference>
<proteinExistence type="predicted"/>
<dbReference type="SUPFAM" id="SSF54427">
    <property type="entry name" value="NTF2-like"/>
    <property type="match status" value="1"/>
</dbReference>
<comment type="caution">
    <text evidence="4">The sequence shown here is derived from an EMBL/GenBank/DDBJ whole genome shotgun (WGS) entry which is preliminary data.</text>
</comment>
<evidence type="ECO:0000256" key="1">
    <source>
        <dbReference type="ARBA" id="ARBA00011344"/>
    </source>
</evidence>
<sequence>MNDVHTEQLFITYKSLLFSLAFRMLGSVQDAEDIVQDAYITWSEQPVDHVQNPKAYLCKIVTNRCIDLLKSARKQRETYVGPWLPEPLLTDNNDDPALHYMMKESLSTAYLLLLEQLSETERAVFLLREVLEYDYNLIAEVVGKSSSNCRQIFHRAKKAIGNHTTAQLSPPKASALTEQFVSAVVSGNVSKLLSLLAVDAKLVSDGGGKTKAALVPIIGAERITRFYMGIMAKTKEDFSFKYTNVNGEPGIVLYAEHQVFGVLSLQVKNDLIQTIYWVVNPDKLSHLT</sequence>
<comment type="subunit">
    <text evidence="1">Interacts transiently with the RNA polymerase catalytic core formed by RpoA, RpoB, RpoC and RpoZ (2 alpha, 1 beta, 1 beta' and 1 omega subunit) to form the RNA polymerase holoenzyme that can initiate transcription.</text>
</comment>
<dbReference type="EMBL" id="JACSQM010000002">
    <property type="protein sequence ID" value="MBD7963567.1"/>
    <property type="molecule type" value="Genomic_DNA"/>
</dbReference>
<protein>
    <submittedName>
        <fullName evidence="4">RNA polymerase sigma-70 factor</fullName>
    </submittedName>
</protein>
<evidence type="ECO:0000313" key="4">
    <source>
        <dbReference type="EMBL" id="MBD7963567.1"/>
    </source>
</evidence>